<feature type="transmembrane region" description="Helical" evidence="1">
    <location>
        <begin position="7"/>
        <end position="24"/>
    </location>
</feature>
<keyword evidence="1" id="KW-0812">Transmembrane</keyword>
<evidence type="ECO:0000313" key="2">
    <source>
        <dbReference type="EMBL" id="KOA20842.1"/>
    </source>
</evidence>
<reference evidence="3" key="1">
    <citation type="submission" date="2015-08" db="EMBL/GenBank/DDBJ databases">
        <title>Genome sequence of the strict anaerobe Clostridium homopropionicum LuHBu1 (DSM 5847T).</title>
        <authorList>
            <person name="Poehlein A."/>
            <person name="Beck M."/>
            <person name="Schiel-Bengelsdorf B."/>
            <person name="Bengelsdorf F.R."/>
            <person name="Daniel R."/>
            <person name="Duerre P."/>
        </authorList>
    </citation>
    <scope>NUCLEOTIDE SEQUENCE [LARGE SCALE GENOMIC DNA]</scope>
    <source>
        <strain evidence="3">DSM 5847</strain>
    </source>
</reference>
<evidence type="ECO:0000256" key="1">
    <source>
        <dbReference type="SAM" id="Phobius"/>
    </source>
</evidence>
<feature type="transmembrane region" description="Helical" evidence="1">
    <location>
        <begin position="65"/>
        <end position="85"/>
    </location>
</feature>
<dbReference type="AlphaFoldDB" id="A0A0L6ZD15"/>
<name>A0A0L6ZD15_9CLOT</name>
<keyword evidence="1" id="KW-1133">Transmembrane helix</keyword>
<organism evidence="2 3">
    <name type="scientific">Clostridium homopropionicum DSM 5847</name>
    <dbReference type="NCBI Taxonomy" id="1121318"/>
    <lineage>
        <taxon>Bacteria</taxon>
        <taxon>Bacillati</taxon>
        <taxon>Bacillota</taxon>
        <taxon>Clostridia</taxon>
        <taxon>Eubacteriales</taxon>
        <taxon>Clostridiaceae</taxon>
        <taxon>Clostridium</taxon>
    </lineage>
</organism>
<gene>
    <name evidence="2" type="ORF">CLHOM_09850</name>
</gene>
<accession>A0A0L6ZD15</accession>
<keyword evidence="3" id="KW-1185">Reference proteome</keyword>
<dbReference type="RefSeq" id="WP_052220559.1">
    <property type="nucleotide sequence ID" value="NZ_LHUR01000012.1"/>
</dbReference>
<evidence type="ECO:0000313" key="3">
    <source>
        <dbReference type="Proteomes" id="UP000037043"/>
    </source>
</evidence>
<sequence length="125" mass="13789">MKDSKNLLGLAAAIIAVVVVRYTIQKIGIENIPIKIQAGILVLSPILMFIAIYKFSIGSSISKHLIAGGIIFTVAVMVIALLMIIKERYSQYFDLVRIPMALLFIILLLSMLIVLVLGLVKHQNK</sequence>
<keyword evidence="1" id="KW-0472">Membrane</keyword>
<protein>
    <submittedName>
        <fullName evidence="2">Uncharacterized protein</fullName>
    </submittedName>
</protein>
<dbReference type="PATRIC" id="fig|1121318.3.peg.992"/>
<dbReference type="Proteomes" id="UP000037043">
    <property type="component" value="Unassembled WGS sequence"/>
</dbReference>
<feature type="transmembrane region" description="Helical" evidence="1">
    <location>
        <begin position="36"/>
        <end position="53"/>
    </location>
</feature>
<feature type="transmembrane region" description="Helical" evidence="1">
    <location>
        <begin position="97"/>
        <end position="120"/>
    </location>
</feature>
<dbReference type="EMBL" id="LHUR01000012">
    <property type="protein sequence ID" value="KOA20842.1"/>
    <property type="molecule type" value="Genomic_DNA"/>
</dbReference>
<dbReference type="STRING" id="36844.SAMN04488501_10313"/>
<comment type="caution">
    <text evidence="2">The sequence shown here is derived from an EMBL/GenBank/DDBJ whole genome shotgun (WGS) entry which is preliminary data.</text>
</comment>
<proteinExistence type="predicted"/>